<dbReference type="EMBL" id="AAYA01000002">
    <property type="protein sequence ID" value="EBA09636.1"/>
    <property type="molecule type" value="Genomic_DNA"/>
</dbReference>
<accession>A3JYT3</accession>
<reference evidence="2 3" key="1">
    <citation type="submission" date="2006-06" db="EMBL/GenBank/DDBJ databases">
        <authorList>
            <person name="Moran M.A."/>
            <person name="Ferriera S."/>
            <person name="Johnson J."/>
            <person name="Kravitz S."/>
            <person name="Beeson K."/>
            <person name="Sutton G."/>
            <person name="Rogers Y.-H."/>
            <person name="Friedman R."/>
            <person name="Frazier M."/>
            <person name="Venter J.C."/>
        </authorList>
    </citation>
    <scope>NUCLEOTIDE SEQUENCE [LARGE SCALE GENOMIC DNA]</scope>
    <source>
        <strain evidence="2 3">E-37</strain>
    </source>
</reference>
<proteinExistence type="predicted"/>
<dbReference type="Gene3D" id="3.30.70.100">
    <property type="match status" value="1"/>
</dbReference>
<gene>
    <name evidence="2" type="ORF">SSE37_07508</name>
</gene>
<organism evidence="2 3">
    <name type="scientific">Sagittula stellata (strain ATCC 700073 / DSM 11524 / E-37)</name>
    <dbReference type="NCBI Taxonomy" id="388399"/>
    <lineage>
        <taxon>Bacteria</taxon>
        <taxon>Pseudomonadati</taxon>
        <taxon>Pseudomonadota</taxon>
        <taxon>Alphaproteobacteria</taxon>
        <taxon>Rhodobacterales</taxon>
        <taxon>Roseobacteraceae</taxon>
        <taxon>Sagittula</taxon>
    </lineage>
</organism>
<dbReference type="PROSITE" id="PS50925">
    <property type="entry name" value="BLUF"/>
    <property type="match status" value="1"/>
</dbReference>
<feature type="domain" description="BLUF" evidence="1">
    <location>
        <begin position="27"/>
        <end position="118"/>
    </location>
</feature>
<dbReference type="AlphaFoldDB" id="A3JYT3"/>
<evidence type="ECO:0000313" key="2">
    <source>
        <dbReference type="EMBL" id="EBA09636.1"/>
    </source>
</evidence>
<protein>
    <recommendedName>
        <fullName evidence="1">BLUF domain-containing protein</fullName>
    </recommendedName>
</protein>
<keyword evidence="3" id="KW-1185">Reference proteome</keyword>
<dbReference type="Pfam" id="PF04940">
    <property type="entry name" value="BLUF"/>
    <property type="match status" value="1"/>
</dbReference>
<dbReference type="InterPro" id="IPR007024">
    <property type="entry name" value="BLUF_domain"/>
</dbReference>
<dbReference type="GO" id="GO:0071949">
    <property type="term" value="F:FAD binding"/>
    <property type="evidence" value="ECO:0007669"/>
    <property type="project" value="InterPro"/>
</dbReference>
<evidence type="ECO:0000259" key="1">
    <source>
        <dbReference type="PROSITE" id="PS50925"/>
    </source>
</evidence>
<evidence type="ECO:0000313" key="3">
    <source>
        <dbReference type="Proteomes" id="UP000005713"/>
    </source>
</evidence>
<dbReference type="GO" id="GO:0009882">
    <property type="term" value="F:blue light photoreceptor activity"/>
    <property type="evidence" value="ECO:0007669"/>
    <property type="project" value="InterPro"/>
</dbReference>
<dbReference type="Proteomes" id="UP000005713">
    <property type="component" value="Unassembled WGS sequence"/>
</dbReference>
<name>A3JYT3_SAGS3</name>
<sequence>MAVVDFDHLSGSTASASPGKGVNSASLVRAICISHTRTRLSDSALDHLMVETAKSNLARRLSGLLLYKSRNFFEVLEGPRDILDPTLHRIYRDPRHYKMKVMHYGPAKLRRFDGWSMGFRRLDGTISNLPCYFSLTRRALEARFPRGATKEIMFYLRGYLNLRFPPPPTAGPPLSDA</sequence>
<dbReference type="InterPro" id="IPR036046">
    <property type="entry name" value="Acylphosphatase-like_dom_sf"/>
</dbReference>
<comment type="caution">
    <text evidence="2">The sequence shown here is derived from an EMBL/GenBank/DDBJ whole genome shotgun (WGS) entry which is preliminary data.</text>
</comment>
<dbReference type="SMART" id="SM01034">
    <property type="entry name" value="BLUF"/>
    <property type="match status" value="1"/>
</dbReference>
<dbReference type="SUPFAM" id="SSF54975">
    <property type="entry name" value="Acylphosphatase/BLUF domain-like"/>
    <property type="match status" value="1"/>
</dbReference>
<dbReference type="eggNOG" id="COG3431">
    <property type="taxonomic scope" value="Bacteria"/>
</dbReference>